<gene>
    <name evidence="1" type="ORF">SCP_1500410</name>
</gene>
<evidence type="ECO:0000313" key="1">
    <source>
        <dbReference type="EMBL" id="GBE89039.1"/>
    </source>
</evidence>
<name>A0A401H3S7_9APHY</name>
<dbReference type="InParanoid" id="A0A401H3S7"/>
<reference evidence="1 2" key="1">
    <citation type="journal article" date="2018" name="Sci. Rep.">
        <title>Genome sequence of the cauliflower mushroom Sparassis crispa (Hanabiratake) and its association with beneficial usage.</title>
        <authorList>
            <person name="Kiyama R."/>
            <person name="Furutani Y."/>
            <person name="Kawaguchi K."/>
            <person name="Nakanishi T."/>
        </authorList>
    </citation>
    <scope>NUCLEOTIDE SEQUENCE [LARGE SCALE GENOMIC DNA]</scope>
</reference>
<dbReference type="GeneID" id="38785956"/>
<dbReference type="OrthoDB" id="2782214at2759"/>
<sequence>MTLIEVDEPIVGMTIGNATEREDDKAANVAEFTVLDDSHIDINVSDYTAENVTSPCPAMRPALDISSPYLHPNDLSIYPIPDESYDEAIKRGAQRLAHELSSVRSYESCQSECNNGLFPEPSSALSESPVKSKSPDPFPWVYCTWEGGCGARLDDVSPGGITRHLQQWHITGRWEQQQAGRCKWSNGKGYDPCDRPMSQGSYGKHIASTHLRLTASMCKKCHGILSRLDVTTGHANPHKSCKRPHSIRSRG</sequence>
<proteinExistence type="predicted"/>
<accession>A0A401H3S7</accession>
<dbReference type="RefSeq" id="XP_027619952.1">
    <property type="nucleotide sequence ID" value="XM_027764151.1"/>
</dbReference>
<comment type="caution">
    <text evidence="1">The sequence shown here is derived from an EMBL/GenBank/DDBJ whole genome shotgun (WGS) entry which is preliminary data.</text>
</comment>
<evidence type="ECO:0000313" key="2">
    <source>
        <dbReference type="Proteomes" id="UP000287166"/>
    </source>
</evidence>
<organism evidence="1 2">
    <name type="scientific">Sparassis crispa</name>
    <dbReference type="NCBI Taxonomy" id="139825"/>
    <lineage>
        <taxon>Eukaryota</taxon>
        <taxon>Fungi</taxon>
        <taxon>Dikarya</taxon>
        <taxon>Basidiomycota</taxon>
        <taxon>Agaricomycotina</taxon>
        <taxon>Agaricomycetes</taxon>
        <taxon>Polyporales</taxon>
        <taxon>Sparassidaceae</taxon>
        <taxon>Sparassis</taxon>
    </lineage>
</organism>
<protein>
    <submittedName>
        <fullName evidence="1">Uncharacterized protein</fullName>
    </submittedName>
</protein>
<dbReference type="AlphaFoldDB" id="A0A401H3S7"/>
<keyword evidence="2" id="KW-1185">Reference proteome</keyword>
<dbReference type="EMBL" id="BFAD01000015">
    <property type="protein sequence ID" value="GBE89039.1"/>
    <property type="molecule type" value="Genomic_DNA"/>
</dbReference>
<dbReference type="Proteomes" id="UP000287166">
    <property type="component" value="Unassembled WGS sequence"/>
</dbReference>